<keyword evidence="1" id="KW-0812">Transmembrane</keyword>
<dbReference type="HOGENOM" id="CLU_143348_1_0_0"/>
<accession>Q254U3</accession>
<protein>
    <submittedName>
        <fullName evidence="2">Uncharacterized protein</fullName>
    </submittedName>
</protein>
<sequence>MCIRRYETPEKFIDAIHNRNGLISGAYSRVYPDGHIATGVRIRSQLLSSIPILGTIRGLARLYSIWSVKDRSDDSTLKLIKHTIIGVLETLGLGIIHFALCIVLTVLAILSGMLCNFVLQCCSPTRMKFNY</sequence>
<dbReference type="EMBL" id="AP006861">
    <property type="protein sequence ID" value="BAE81195.1"/>
    <property type="molecule type" value="Genomic_DNA"/>
</dbReference>
<proteinExistence type="predicted"/>
<dbReference type="OrthoDB" id="19173at2"/>
<keyword evidence="1" id="KW-1133">Transmembrane helix</keyword>
<dbReference type="RefSeq" id="WP_011457975.1">
    <property type="nucleotide sequence ID" value="NC_007899.1"/>
</dbReference>
<name>Q254U3_CHLFF</name>
<dbReference type="Proteomes" id="UP000001260">
    <property type="component" value="Chromosome"/>
</dbReference>
<organism evidence="2 3">
    <name type="scientific">Chlamydia felis (strain Fe/C-56)</name>
    <name type="common">Chlamydophila felis</name>
    <dbReference type="NCBI Taxonomy" id="264202"/>
    <lineage>
        <taxon>Bacteria</taxon>
        <taxon>Pseudomonadati</taxon>
        <taxon>Chlamydiota</taxon>
        <taxon>Chlamydiia</taxon>
        <taxon>Chlamydiales</taxon>
        <taxon>Chlamydiaceae</taxon>
        <taxon>Chlamydia/Chlamydophila group</taxon>
        <taxon>Chlamydia</taxon>
    </lineage>
</organism>
<reference evidence="2 3" key="1">
    <citation type="journal article" date="2006" name="DNA Res.">
        <title>Genome sequence of the cat pathogen, Chlamydophila felis.</title>
        <authorList>
            <person name="Azuma Y."/>
            <person name="Hirakawa H."/>
            <person name="Yamashita A."/>
            <person name="Cai Y."/>
            <person name="Rahman M.A."/>
            <person name="Suzuki H."/>
            <person name="Mitaku S."/>
            <person name="Toh H."/>
            <person name="Goto S."/>
            <person name="Murakami T."/>
            <person name="Sugi K."/>
            <person name="Hayashi H."/>
            <person name="Fukushi H."/>
            <person name="Hattori M."/>
            <person name="Kuhara S."/>
            <person name="Shirai M."/>
        </authorList>
    </citation>
    <scope>NUCLEOTIDE SEQUENCE [LARGE SCALE GENOMIC DNA]</scope>
    <source>
        <strain evidence="2 3">Fe/C-56</strain>
    </source>
</reference>
<dbReference type="KEGG" id="cfe:BAE81195.1"/>
<feature type="transmembrane region" description="Helical" evidence="1">
    <location>
        <begin position="95"/>
        <end position="119"/>
    </location>
</feature>
<keyword evidence="1" id="KW-0472">Membrane</keyword>
<evidence type="ECO:0000256" key="1">
    <source>
        <dbReference type="SAM" id="Phobius"/>
    </source>
</evidence>
<dbReference type="AlphaFoldDB" id="Q254U3"/>
<evidence type="ECO:0000313" key="2">
    <source>
        <dbReference type="EMBL" id="BAE81195.1"/>
    </source>
</evidence>
<evidence type="ECO:0000313" key="3">
    <source>
        <dbReference type="Proteomes" id="UP000001260"/>
    </source>
</evidence>
<keyword evidence="3" id="KW-1185">Reference proteome</keyword>
<gene>
    <name evidence="2" type="ordered locus">CF0423</name>
</gene>